<name>A0AAP4WVK0_9GAMM</name>
<feature type="region of interest" description="Disordered" evidence="1">
    <location>
        <begin position="1"/>
        <end position="27"/>
    </location>
</feature>
<evidence type="ECO:0000313" key="3">
    <source>
        <dbReference type="EMBL" id="MDO6672155.1"/>
    </source>
</evidence>
<dbReference type="SUPFAM" id="SSF159501">
    <property type="entry name" value="EreA/ChaN-like"/>
    <property type="match status" value="1"/>
</dbReference>
<dbReference type="InterPro" id="IPR006311">
    <property type="entry name" value="TAT_signal"/>
</dbReference>
<proteinExistence type="predicted"/>
<protein>
    <submittedName>
        <fullName evidence="3">ChaN family lipoprotein</fullName>
    </submittedName>
</protein>
<dbReference type="Gene3D" id="1.10.8.760">
    <property type="entry name" value="Haem-binding uptake, Tiki superfamily, ChaN, domain 2"/>
    <property type="match status" value="1"/>
</dbReference>
<dbReference type="PROSITE" id="PS51318">
    <property type="entry name" value="TAT"/>
    <property type="match status" value="1"/>
</dbReference>
<dbReference type="Proteomes" id="UP001170481">
    <property type="component" value="Unassembled WGS sequence"/>
</dbReference>
<organism evidence="3 4">
    <name type="scientific">Cobetia amphilecti</name>
    <dbReference type="NCBI Taxonomy" id="1055104"/>
    <lineage>
        <taxon>Bacteria</taxon>
        <taxon>Pseudomonadati</taxon>
        <taxon>Pseudomonadota</taxon>
        <taxon>Gammaproteobacteria</taxon>
        <taxon>Oceanospirillales</taxon>
        <taxon>Halomonadaceae</taxon>
        <taxon>Cobetia</taxon>
    </lineage>
</organism>
<accession>A0AAP4WVK0</accession>
<dbReference type="Gene3D" id="3.40.50.11550">
    <property type="match status" value="1"/>
</dbReference>
<sequence>MSLFRRSITSSFRSSNESETPERTAGVSRRQLLAGMVASAGGLSVLGTALASPLAQAAQPANGPLPPLPAWHDPKASHPLLGSILVAEGNRRLSPAALVDWSQAHSMVLLGEHHDNPDHHQLERWLIDALVARRQLGGVALEMLDTTQDAALSLANRTSLAVAGLPDDELQQLLAWNARWPFTDYAPLLRGALDSGAPLASASLSAAQLEASMAPGQSPLALPEAVLRLQREALDEGHCGLLGAERLDAMLRAQLARDKQMAERLEGLAADGATSLLVCGSGHARRDIGVPRWLDGSTLSVALMPVAWDDAGQPLTHLTDYLPESAGAAPAYDLVWFTPATAPVADACEGLRETMQTTVS</sequence>
<dbReference type="Pfam" id="PF04187">
    <property type="entry name" value="Cofac_haem_bdg"/>
    <property type="match status" value="1"/>
</dbReference>
<evidence type="ECO:0000259" key="2">
    <source>
        <dbReference type="Pfam" id="PF04187"/>
    </source>
</evidence>
<reference evidence="3" key="1">
    <citation type="submission" date="2023-07" db="EMBL/GenBank/DDBJ databases">
        <title>Genome content predicts the carbon catabolic preferences of heterotrophic bacteria.</title>
        <authorList>
            <person name="Gralka M."/>
        </authorList>
    </citation>
    <scope>NUCLEOTIDE SEQUENCE</scope>
    <source>
        <strain evidence="3">C2R13</strain>
    </source>
</reference>
<evidence type="ECO:0000313" key="4">
    <source>
        <dbReference type="Proteomes" id="UP001170481"/>
    </source>
</evidence>
<evidence type="ECO:0000256" key="1">
    <source>
        <dbReference type="SAM" id="MobiDB-lite"/>
    </source>
</evidence>
<dbReference type="InterPro" id="IPR007314">
    <property type="entry name" value="Cofac_haem-bd_dom"/>
</dbReference>
<dbReference type="CDD" id="cd14727">
    <property type="entry name" value="ChanN-like"/>
    <property type="match status" value="1"/>
</dbReference>
<dbReference type="RefSeq" id="WP_303593814.1">
    <property type="nucleotide sequence ID" value="NZ_JAUORK010000009.1"/>
</dbReference>
<keyword evidence="3" id="KW-0449">Lipoprotein</keyword>
<feature type="domain" description="Haem-binding uptake Tiki superfamily ChaN" evidence="2">
    <location>
        <begin position="103"/>
        <end position="294"/>
    </location>
</feature>
<dbReference type="AlphaFoldDB" id="A0AAP4WVK0"/>
<comment type="caution">
    <text evidence="3">The sequence shown here is derived from an EMBL/GenBank/DDBJ whole genome shotgun (WGS) entry which is preliminary data.</text>
</comment>
<feature type="compositionally biased region" description="Low complexity" evidence="1">
    <location>
        <begin position="1"/>
        <end position="18"/>
    </location>
</feature>
<gene>
    <name evidence="3" type="ORF">Q4535_08465</name>
</gene>
<dbReference type="EMBL" id="JAUORK010000009">
    <property type="protein sequence ID" value="MDO6672155.1"/>
    <property type="molecule type" value="Genomic_DNA"/>
</dbReference>